<reference evidence="3" key="1">
    <citation type="submission" date="2019-02" db="EMBL/GenBank/DDBJ databases">
        <title>Halonotius sp. a new haloarchaeum isolated from saline soil.</title>
        <authorList>
            <person name="Duran-Viseras A."/>
            <person name="Sanchez-Porro C."/>
            <person name="Ventosa A."/>
        </authorList>
    </citation>
    <scope>NUCLEOTIDE SEQUENCE</scope>
    <source>
        <strain evidence="3">F15B</strain>
    </source>
</reference>
<keyword evidence="4" id="KW-1185">Reference proteome</keyword>
<dbReference type="InterPro" id="IPR013087">
    <property type="entry name" value="Znf_C2H2_type"/>
</dbReference>
<keyword evidence="1" id="KW-0812">Transmembrane</keyword>
<gene>
    <name evidence="3" type="ORF">EGH24_09970</name>
</gene>
<comment type="caution">
    <text evidence="3">The sequence shown here is derived from an EMBL/GenBank/DDBJ whole genome shotgun (WGS) entry which is preliminary data.</text>
</comment>
<sequence>MTCPYCGFDLPEETQYRLHLGLEHYGRLDEAEQEGFKESYRSENDALDRFRIIALGGLVLLYFGFLVVYALLAA</sequence>
<dbReference type="EMBL" id="RKLU01000004">
    <property type="protein sequence ID" value="TQQ80044.1"/>
    <property type="molecule type" value="Genomic_DNA"/>
</dbReference>
<proteinExistence type="predicted"/>
<name>A0A8J8TCE7_9EURY</name>
<keyword evidence="1" id="KW-1133">Transmembrane helix</keyword>
<evidence type="ECO:0000256" key="1">
    <source>
        <dbReference type="SAM" id="Phobius"/>
    </source>
</evidence>
<protein>
    <submittedName>
        <fullName evidence="3">C2H2-type zinc finger protein</fullName>
    </submittedName>
</protein>
<dbReference type="PROSITE" id="PS00028">
    <property type="entry name" value="ZINC_FINGER_C2H2_1"/>
    <property type="match status" value="1"/>
</dbReference>
<organism evidence="3 4">
    <name type="scientific">Halonotius terrestris</name>
    <dbReference type="NCBI Taxonomy" id="2487750"/>
    <lineage>
        <taxon>Archaea</taxon>
        <taxon>Methanobacteriati</taxon>
        <taxon>Methanobacteriota</taxon>
        <taxon>Stenosarchaea group</taxon>
        <taxon>Halobacteria</taxon>
        <taxon>Halobacteriales</taxon>
        <taxon>Haloferacaceae</taxon>
        <taxon>Halonotius</taxon>
    </lineage>
</organism>
<evidence type="ECO:0000313" key="3">
    <source>
        <dbReference type="EMBL" id="TQQ80044.1"/>
    </source>
</evidence>
<dbReference type="Proteomes" id="UP000705823">
    <property type="component" value="Unassembled WGS sequence"/>
</dbReference>
<evidence type="ECO:0000313" key="4">
    <source>
        <dbReference type="Proteomes" id="UP000705823"/>
    </source>
</evidence>
<dbReference type="AlphaFoldDB" id="A0A8J8TCE7"/>
<feature type="transmembrane region" description="Helical" evidence="1">
    <location>
        <begin position="50"/>
        <end position="72"/>
    </location>
</feature>
<accession>A0A8J8TCE7</accession>
<keyword evidence="1" id="KW-0472">Membrane</keyword>
<feature type="domain" description="C2H2-type" evidence="2">
    <location>
        <begin position="3"/>
        <end position="24"/>
    </location>
</feature>
<evidence type="ECO:0000259" key="2">
    <source>
        <dbReference type="PROSITE" id="PS00028"/>
    </source>
</evidence>
<dbReference type="OrthoDB" id="341587at2157"/>